<evidence type="ECO:0000256" key="1">
    <source>
        <dbReference type="SAM" id="MobiDB-lite"/>
    </source>
</evidence>
<accession>A0A427YNM5</accession>
<gene>
    <name evidence="2" type="ORF">EHS25_008111</name>
</gene>
<name>A0A427YNM5_9TREE</name>
<feature type="region of interest" description="Disordered" evidence="1">
    <location>
        <begin position="176"/>
        <end position="202"/>
    </location>
</feature>
<reference evidence="2 3" key="1">
    <citation type="submission" date="2018-11" db="EMBL/GenBank/DDBJ databases">
        <title>Genome sequence of Saitozyma podzolica DSM 27192.</title>
        <authorList>
            <person name="Aliyu H."/>
            <person name="Gorte O."/>
            <person name="Ochsenreither K."/>
        </authorList>
    </citation>
    <scope>NUCLEOTIDE SEQUENCE [LARGE SCALE GENOMIC DNA]</scope>
    <source>
        <strain evidence="2 3">DSM 27192</strain>
    </source>
</reference>
<feature type="region of interest" description="Disordered" evidence="1">
    <location>
        <begin position="47"/>
        <end position="144"/>
    </location>
</feature>
<evidence type="ECO:0000313" key="3">
    <source>
        <dbReference type="Proteomes" id="UP000279259"/>
    </source>
</evidence>
<dbReference type="EMBL" id="RSCD01000005">
    <property type="protein sequence ID" value="RSH92666.1"/>
    <property type="molecule type" value="Genomic_DNA"/>
</dbReference>
<comment type="caution">
    <text evidence="2">The sequence shown here is derived from an EMBL/GenBank/DDBJ whole genome shotgun (WGS) entry which is preliminary data.</text>
</comment>
<feature type="region of interest" description="Disordered" evidence="1">
    <location>
        <begin position="1"/>
        <end position="32"/>
    </location>
</feature>
<protein>
    <submittedName>
        <fullName evidence="2">Uncharacterized protein</fullName>
    </submittedName>
</protein>
<keyword evidence="3" id="KW-1185">Reference proteome</keyword>
<dbReference type="AlphaFoldDB" id="A0A427YNM5"/>
<feature type="compositionally biased region" description="Polar residues" evidence="1">
    <location>
        <begin position="18"/>
        <end position="29"/>
    </location>
</feature>
<feature type="compositionally biased region" description="Basic and acidic residues" evidence="1">
    <location>
        <begin position="1"/>
        <end position="13"/>
    </location>
</feature>
<dbReference type="Proteomes" id="UP000279259">
    <property type="component" value="Unassembled WGS sequence"/>
</dbReference>
<organism evidence="2 3">
    <name type="scientific">Saitozyma podzolica</name>
    <dbReference type="NCBI Taxonomy" id="1890683"/>
    <lineage>
        <taxon>Eukaryota</taxon>
        <taxon>Fungi</taxon>
        <taxon>Dikarya</taxon>
        <taxon>Basidiomycota</taxon>
        <taxon>Agaricomycotina</taxon>
        <taxon>Tremellomycetes</taxon>
        <taxon>Tremellales</taxon>
        <taxon>Trimorphomycetaceae</taxon>
        <taxon>Saitozyma</taxon>
    </lineage>
</organism>
<proteinExistence type="predicted"/>
<evidence type="ECO:0000313" key="2">
    <source>
        <dbReference type="EMBL" id="RSH92666.1"/>
    </source>
</evidence>
<sequence>MQSPKKVESKSIDHLVTGVTSKPQEVGSVTATAGTAGTTALDVFRRRALPASEKGRSQCLPRLESRPGRYGSKQPRQTRPAVDPIVPLPGVPTLTNDHSRRDVRPPLPSQPPQAAHRFRSEHGRGRMPRAQRVGRDDGVHARIVTPQLSGRLRVARDLFGARPGVGEERRVHEILGHRAEAGEAGGGGLERGGLEDLSGGMPPEFGLRRSTLYVPDGAQFQPLHSGRAVRDGSVRGYFVFAERDETGRGE</sequence>